<dbReference type="EMBL" id="JAAOAM010000097">
    <property type="protein sequence ID" value="KAF5548502.1"/>
    <property type="molecule type" value="Genomic_DNA"/>
</dbReference>
<proteinExistence type="predicted"/>
<comment type="caution">
    <text evidence="2">The sequence shown here is derived from an EMBL/GenBank/DDBJ whole genome shotgun (WGS) entry which is preliminary data.</text>
</comment>
<gene>
    <name evidence="2" type="ORF">FMEXI_4713</name>
</gene>
<feature type="domain" description="Peptidase M24" evidence="1">
    <location>
        <begin position="89"/>
        <end position="293"/>
    </location>
</feature>
<dbReference type="CDD" id="cd01066">
    <property type="entry name" value="APP_MetAP"/>
    <property type="match status" value="1"/>
</dbReference>
<organism evidence="2 3">
    <name type="scientific">Fusarium mexicanum</name>
    <dbReference type="NCBI Taxonomy" id="751941"/>
    <lineage>
        <taxon>Eukaryota</taxon>
        <taxon>Fungi</taxon>
        <taxon>Dikarya</taxon>
        <taxon>Ascomycota</taxon>
        <taxon>Pezizomycotina</taxon>
        <taxon>Sordariomycetes</taxon>
        <taxon>Hypocreomycetidae</taxon>
        <taxon>Hypocreales</taxon>
        <taxon>Nectriaceae</taxon>
        <taxon>Fusarium</taxon>
        <taxon>Fusarium fujikuroi species complex</taxon>
    </lineage>
</organism>
<dbReference type="PANTHER" id="PTHR46112">
    <property type="entry name" value="AMINOPEPTIDASE"/>
    <property type="match status" value="1"/>
</dbReference>
<evidence type="ECO:0000313" key="3">
    <source>
        <dbReference type="Proteomes" id="UP000522262"/>
    </source>
</evidence>
<accession>A0A8H5J5B6</accession>
<keyword evidence="3" id="KW-1185">Reference proteome</keyword>
<sequence>MFEFAGCLHLAQGYETVDEVRTAKSVTFTNSGPKIHDKERKWAQEMADLVGSLAGKQNATFGLERMNANVAITLEELGLNIVKCIVPSRRATEVAVGKLRDAVSPGLTENQLWSVMHKSVIEQNGEYIEARLLSVGPRTNPWFQESAGYVIQKNDLVVLDTDVVGCHGYYSDFSRIFHAGPGPPTEEQKGLYRIALAQVNHNMSILRPGLTFREYANPAWDIPGQYSASRYFVSAHGCGLTGEYPYFYDRGDFSDAVYDGVIEPARVLCVKSYIGEEGGTLGVKLEQQVLITETGIHILSTFPFEESMLK</sequence>
<evidence type="ECO:0000259" key="1">
    <source>
        <dbReference type="Pfam" id="PF00557"/>
    </source>
</evidence>
<dbReference type="Gene3D" id="3.40.350.10">
    <property type="entry name" value="Creatinase/prolidase N-terminal domain"/>
    <property type="match status" value="1"/>
</dbReference>
<dbReference type="SUPFAM" id="SSF55920">
    <property type="entry name" value="Creatinase/aminopeptidase"/>
    <property type="match status" value="1"/>
</dbReference>
<dbReference type="PANTHER" id="PTHR46112:SF2">
    <property type="entry name" value="XAA-PRO AMINOPEPTIDASE P-RELATED"/>
    <property type="match status" value="1"/>
</dbReference>
<protein>
    <submittedName>
        <fullName evidence="2">Peptidase yqhT</fullName>
    </submittedName>
</protein>
<dbReference type="InterPro" id="IPR050659">
    <property type="entry name" value="Peptidase_M24B"/>
</dbReference>
<dbReference type="InterPro" id="IPR029149">
    <property type="entry name" value="Creatin/AminoP/Spt16_N"/>
</dbReference>
<evidence type="ECO:0000313" key="2">
    <source>
        <dbReference type="EMBL" id="KAF5548502.1"/>
    </source>
</evidence>
<name>A0A8H5J5B6_9HYPO</name>
<dbReference type="Pfam" id="PF00557">
    <property type="entry name" value="Peptidase_M24"/>
    <property type="match status" value="1"/>
</dbReference>
<dbReference type="AlphaFoldDB" id="A0A8H5J5B6"/>
<dbReference type="InterPro" id="IPR000994">
    <property type="entry name" value="Pept_M24"/>
</dbReference>
<dbReference type="Proteomes" id="UP000522262">
    <property type="component" value="Unassembled WGS sequence"/>
</dbReference>
<reference evidence="2 3" key="1">
    <citation type="submission" date="2020-05" db="EMBL/GenBank/DDBJ databases">
        <title>Identification and distribution of gene clusters putatively required for synthesis of sphingolipid metabolism inhibitors in phylogenetically diverse species of the filamentous fungus Fusarium.</title>
        <authorList>
            <person name="Kim H.-S."/>
            <person name="Busman M."/>
            <person name="Brown D.W."/>
            <person name="Divon H."/>
            <person name="Uhlig S."/>
            <person name="Proctor R.H."/>
        </authorList>
    </citation>
    <scope>NUCLEOTIDE SEQUENCE [LARGE SCALE GENOMIC DNA]</scope>
    <source>
        <strain evidence="2 3">NRRL 53147</strain>
    </source>
</reference>
<dbReference type="Gene3D" id="3.90.230.10">
    <property type="entry name" value="Creatinase/methionine aminopeptidase superfamily"/>
    <property type="match status" value="1"/>
</dbReference>
<dbReference type="InterPro" id="IPR036005">
    <property type="entry name" value="Creatinase/aminopeptidase-like"/>
</dbReference>